<dbReference type="InterPro" id="IPR031099">
    <property type="entry name" value="BRCA1-associated"/>
</dbReference>
<dbReference type="PANTHER" id="PTHR13763">
    <property type="entry name" value="BREAST CANCER TYPE 1 SUSCEPTIBILITY PROTEIN BRCA1"/>
    <property type="match status" value="1"/>
</dbReference>
<dbReference type="AlphaFoldDB" id="A0A482WZ67"/>
<accession>A0A482WZ67</accession>
<evidence type="ECO:0000313" key="8">
    <source>
        <dbReference type="Proteomes" id="UP000291343"/>
    </source>
</evidence>
<gene>
    <name evidence="7" type="ORF">LSTR_LSTR008143</name>
</gene>
<dbReference type="GO" id="GO:0000724">
    <property type="term" value="P:double-strand break repair via homologous recombination"/>
    <property type="evidence" value="ECO:0007669"/>
    <property type="project" value="TreeGrafter"/>
</dbReference>
<evidence type="ECO:0000256" key="5">
    <source>
        <dbReference type="ARBA" id="ARBA00023242"/>
    </source>
</evidence>
<dbReference type="GO" id="GO:0045944">
    <property type="term" value="P:positive regulation of transcription by RNA polymerase II"/>
    <property type="evidence" value="ECO:0007669"/>
    <property type="project" value="TreeGrafter"/>
</dbReference>
<reference evidence="7 8" key="1">
    <citation type="journal article" date="2017" name="Gigascience">
        <title>Genome sequence of the small brown planthopper, Laodelphax striatellus.</title>
        <authorList>
            <person name="Zhu J."/>
            <person name="Jiang F."/>
            <person name="Wang X."/>
            <person name="Yang P."/>
            <person name="Bao Y."/>
            <person name="Zhao W."/>
            <person name="Wang W."/>
            <person name="Lu H."/>
            <person name="Wang Q."/>
            <person name="Cui N."/>
            <person name="Li J."/>
            <person name="Chen X."/>
            <person name="Luo L."/>
            <person name="Yu J."/>
            <person name="Kang L."/>
            <person name="Cui F."/>
        </authorList>
    </citation>
    <scope>NUCLEOTIDE SEQUENCE [LARGE SCALE GENOMIC DNA]</scope>
    <source>
        <strain evidence="7">Lst14</strain>
    </source>
</reference>
<evidence type="ECO:0000313" key="7">
    <source>
        <dbReference type="EMBL" id="RZF38773.1"/>
    </source>
</evidence>
<keyword evidence="3" id="KW-0227">DNA damage</keyword>
<protein>
    <recommendedName>
        <fullName evidence="6">BRCT domain-containing protein</fullName>
    </recommendedName>
</protein>
<keyword evidence="8" id="KW-1185">Reference proteome</keyword>
<dbReference type="GO" id="GO:0004842">
    <property type="term" value="F:ubiquitin-protein transferase activity"/>
    <property type="evidence" value="ECO:0007669"/>
    <property type="project" value="TreeGrafter"/>
</dbReference>
<evidence type="ECO:0000256" key="2">
    <source>
        <dbReference type="ARBA" id="ARBA00022737"/>
    </source>
</evidence>
<keyword evidence="2" id="KW-0677">Repeat</keyword>
<name>A0A482WZ67_LAOST</name>
<dbReference type="InParanoid" id="A0A482WZ67"/>
<dbReference type="InterPro" id="IPR001357">
    <property type="entry name" value="BRCT_dom"/>
</dbReference>
<comment type="caution">
    <text evidence="7">The sequence shown here is derived from an EMBL/GenBank/DDBJ whole genome shotgun (WGS) entry which is preliminary data.</text>
</comment>
<dbReference type="Gene3D" id="3.40.50.10190">
    <property type="entry name" value="BRCT domain"/>
    <property type="match status" value="1"/>
</dbReference>
<dbReference type="InterPro" id="IPR036420">
    <property type="entry name" value="BRCT_dom_sf"/>
</dbReference>
<dbReference type="SUPFAM" id="SSF52113">
    <property type="entry name" value="BRCT domain"/>
    <property type="match status" value="1"/>
</dbReference>
<feature type="domain" description="BRCT" evidence="6">
    <location>
        <begin position="28"/>
        <end position="95"/>
    </location>
</feature>
<evidence type="ECO:0000256" key="3">
    <source>
        <dbReference type="ARBA" id="ARBA00022763"/>
    </source>
</evidence>
<dbReference type="PANTHER" id="PTHR13763:SF0">
    <property type="entry name" value="BREAST CANCER TYPE 1 SUSCEPTIBILITY PROTEIN"/>
    <property type="match status" value="1"/>
</dbReference>
<proteinExistence type="predicted"/>
<dbReference type="SMR" id="A0A482WZ67"/>
<dbReference type="OrthoDB" id="6105938at2759"/>
<dbReference type="GO" id="GO:0031436">
    <property type="term" value="C:BRCA1-BARD1 complex"/>
    <property type="evidence" value="ECO:0007669"/>
    <property type="project" value="TreeGrafter"/>
</dbReference>
<evidence type="ECO:0000256" key="1">
    <source>
        <dbReference type="ARBA" id="ARBA00004123"/>
    </source>
</evidence>
<dbReference type="GO" id="GO:0070531">
    <property type="term" value="C:BRCA1-A complex"/>
    <property type="evidence" value="ECO:0007669"/>
    <property type="project" value="TreeGrafter"/>
</dbReference>
<dbReference type="PROSITE" id="PS50172">
    <property type="entry name" value="BRCT"/>
    <property type="match status" value="1"/>
</dbReference>
<dbReference type="SMART" id="SM00292">
    <property type="entry name" value="BRCT"/>
    <property type="match status" value="1"/>
</dbReference>
<dbReference type="EMBL" id="QKKF02021700">
    <property type="protein sequence ID" value="RZF38773.1"/>
    <property type="molecule type" value="Genomic_DNA"/>
</dbReference>
<evidence type="ECO:0000259" key="6">
    <source>
        <dbReference type="PROSITE" id="PS50172"/>
    </source>
</evidence>
<keyword evidence="5" id="KW-0539">Nucleus</keyword>
<evidence type="ECO:0000256" key="4">
    <source>
        <dbReference type="ARBA" id="ARBA00023204"/>
    </source>
</evidence>
<sequence length="127" mass="14261">MVDNPVVIEEPKKYSFVYSRLALPLLAKLKEFATKINASITNNITDETTHVILAPGSDNKAIITYKFLKGVAMNLWVVNFDWVLRSLENNKVQPEYCRGQIVNDRCSCDVGSLEGIDRHAFAGNTSR</sequence>
<keyword evidence="4" id="KW-0234">DNA repair</keyword>
<organism evidence="7 8">
    <name type="scientific">Laodelphax striatellus</name>
    <name type="common">Small brown planthopper</name>
    <name type="synonym">Delphax striatella</name>
    <dbReference type="NCBI Taxonomy" id="195883"/>
    <lineage>
        <taxon>Eukaryota</taxon>
        <taxon>Metazoa</taxon>
        <taxon>Ecdysozoa</taxon>
        <taxon>Arthropoda</taxon>
        <taxon>Hexapoda</taxon>
        <taxon>Insecta</taxon>
        <taxon>Pterygota</taxon>
        <taxon>Neoptera</taxon>
        <taxon>Paraneoptera</taxon>
        <taxon>Hemiptera</taxon>
        <taxon>Auchenorrhyncha</taxon>
        <taxon>Fulgoroidea</taxon>
        <taxon>Delphacidae</taxon>
        <taxon>Criomorphinae</taxon>
        <taxon>Laodelphax</taxon>
    </lineage>
</organism>
<dbReference type="STRING" id="195883.A0A482WZ67"/>
<comment type="subcellular location">
    <subcellularLocation>
        <location evidence="1">Nucleus</location>
    </subcellularLocation>
</comment>
<dbReference type="Proteomes" id="UP000291343">
    <property type="component" value="Unassembled WGS sequence"/>
</dbReference>
<dbReference type="Pfam" id="PF00533">
    <property type="entry name" value="BRCT"/>
    <property type="match status" value="1"/>
</dbReference>